<evidence type="ECO:0000259" key="1">
    <source>
        <dbReference type="Pfam" id="PF09917"/>
    </source>
</evidence>
<reference evidence="2 3" key="1">
    <citation type="submission" date="2020-04" db="EMBL/GenBank/DDBJ databases">
        <title>Enterovirga sp. isolate from soil.</title>
        <authorList>
            <person name="Chea S."/>
            <person name="Kim D.-U."/>
        </authorList>
    </citation>
    <scope>NUCLEOTIDE SEQUENCE [LARGE SCALE GENOMIC DNA]</scope>
    <source>
        <strain evidence="2 3">DB1703</strain>
    </source>
</reference>
<dbReference type="Pfam" id="PF09917">
    <property type="entry name" value="DUF2147"/>
    <property type="match status" value="1"/>
</dbReference>
<accession>A0A849IHC5</accession>
<sequence length="163" mass="17267">MRAGLPVRRGVLVAAAGRDGKRRTRPEGALRLAKAIAAGGLWLGAVPALAQDVTGTWLTEGGRSQVRVAPCGTARCGTIVWTPAGAKDVNNPDPARRSNALVGLQMIRGARPTADGWTGELYNPLDGRTYTGRMRLISPAQLELSGCVLAGLICKSQIWTRLR</sequence>
<comment type="caution">
    <text evidence="2">The sequence shown here is derived from an EMBL/GenBank/DDBJ whole genome shotgun (WGS) entry which is preliminary data.</text>
</comment>
<dbReference type="PANTHER" id="PTHR36919:SF2">
    <property type="entry name" value="BLL6627 PROTEIN"/>
    <property type="match status" value="1"/>
</dbReference>
<organism evidence="2 3">
    <name type="scientific">Enterovirga aerilata</name>
    <dbReference type="NCBI Taxonomy" id="2730920"/>
    <lineage>
        <taxon>Bacteria</taxon>
        <taxon>Pseudomonadati</taxon>
        <taxon>Pseudomonadota</taxon>
        <taxon>Alphaproteobacteria</taxon>
        <taxon>Hyphomicrobiales</taxon>
        <taxon>Methylobacteriaceae</taxon>
        <taxon>Enterovirga</taxon>
    </lineage>
</organism>
<dbReference type="Proteomes" id="UP000564885">
    <property type="component" value="Unassembled WGS sequence"/>
</dbReference>
<protein>
    <submittedName>
        <fullName evidence="2">DUF2147 domain-containing protein</fullName>
    </submittedName>
</protein>
<gene>
    <name evidence="2" type="ORF">HJG44_13120</name>
</gene>
<feature type="domain" description="DUF2147" evidence="1">
    <location>
        <begin position="55"/>
        <end position="161"/>
    </location>
</feature>
<dbReference type="InterPro" id="IPR019223">
    <property type="entry name" value="DUF2147"/>
</dbReference>
<evidence type="ECO:0000313" key="2">
    <source>
        <dbReference type="EMBL" id="NNM73323.1"/>
    </source>
</evidence>
<dbReference type="RefSeq" id="WP_171218782.1">
    <property type="nucleotide sequence ID" value="NZ_JABEPP010000003.1"/>
</dbReference>
<evidence type="ECO:0000313" key="3">
    <source>
        <dbReference type="Proteomes" id="UP000564885"/>
    </source>
</evidence>
<dbReference type="PANTHER" id="PTHR36919">
    <property type="entry name" value="BLR1215 PROTEIN"/>
    <property type="match status" value="1"/>
</dbReference>
<name>A0A849IHC5_9HYPH</name>
<keyword evidence="3" id="KW-1185">Reference proteome</keyword>
<proteinExistence type="predicted"/>
<dbReference type="EMBL" id="JABEPP010000003">
    <property type="protein sequence ID" value="NNM73323.1"/>
    <property type="molecule type" value="Genomic_DNA"/>
</dbReference>
<dbReference type="AlphaFoldDB" id="A0A849IHC5"/>
<dbReference type="Gene3D" id="2.40.128.520">
    <property type="match status" value="1"/>
</dbReference>